<reference evidence="3" key="1">
    <citation type="submission" date="2023-07" db="EMBL/GenBank/DDBJ databases">
        <title>Chryseobacterium sp. GMJ5 Genome sequencing and assembly.</title>
        <authorList>
            <person name="Jung Y."/>
        </authorList>
    </citation>
    <scope>NUCLEOTIDE SEQUENCE [LARGE SCALE GENOMIC DNA]</scope>
    <source>
        <strain evidence="3">GMJ5</strain>
    </source>
</reference>
<accession>A0ABT2VVA0</accession>
<protein>
    <submittedName>
        <fullName evidence="2">Cyclic nucleotide-binding domain-containing protein</fullName>
    </submittedName>
</protein>
<dbReference type="SUPFAM" id="SSF51206">
    <property type="entry name" value="cAMP-binding domain-like"/>
    <property type="match status" value="1"/>
</dbReference>
<evidence type="ECO:0000259" key="1">
    <source>
        <dbReference type="Pfam" id="PF00027"/>
    </source>
</evidence>
<dbReference type="Pfam" id="PF00027">
    <property type="entry name" value="cNMP_binding"/>
    <property type="match status" value="1"/>
</dbReference>
<sequence>MNHELLIHFLRQYGEISDVEKKIIEHYFIPLKAKKKEVLIEKNAPCNKLFFVNSGFLRAFYINEKGKEITRMIAWENRFLTNLGSFKNFTENNETIDCIKDAELLYIKREDFDTVIHSSLNLKSIYADLLEEYNTASIKRFEVLSTYTIEQKLAHLKQDFPNLLKALNDGLLASFLGMNRETYVRNKNAL</sequence>
<feature type="domain" description="Cyclic nucleotide-binding" evidence="1">
    <location>
        <begin position="32"/>
        <end position="117"/>
    </location>
</feature>
<dbReference type="InterPro" id="IPR018490">
    <property type="entry name" value="cNMP-bd_dom_sf"/>
</dbReference>
<dbReference type="Proteomes" id="UP001208114">
    <property type="component" value="Unassembled WGS sequence"/>
</dbReference>
<dbReference type="InterPro" id="IPR014710">
    <property type="entry name" value="RmlC-like_jellyroll"/>
</dbReference>
<dbReference type="InterPro" id="IPR000595">
    <property type="entry name" value="cNMP-bd_dom"/>
</dbReference>
<gene>
    <name evidence="2" type="ORF">N0B16_05725</name>
</gene>
<dbReference type="EMBL" id="JAOTEN010000001">
    <property type="protein sequence ID" value="MCU7613930.1"/>
    <property type="molecule type" value="Genomic_DNA"/>
</dbReference>
<dbReference type="Gene3D" id="2.60.120.10">
    <property type="entry name" value="Jelly Rolls"/>
    <property type="match status" value="1"/>
</dbReference>
<keyword evidence="3" id="KW-1185">Reference proteome</keyword>
<name>A0ABT2VVA0_9FLAO</name>
<organism evidence="2 3">
    <name type="scientific">Chryseobacterium gilvum</name>
    <dbReference type="NCBI Taxonomy" id="2976534"/>
    <lineage>
        <taxon>Bacteria</taxon>
        <taxon>Pseudomonadati</taxon>
        <taxon>Bacteroidota</taxon>
        <taxon>Flavobacteriia</taxon>
        <taxon>Flavobacteriales</taxon>
        <taxon>Weeksellaceae</taxon>
        <taxon>Chryseobacterium group</taxon>
        <taxon>Chryseobacterium</taxon>
    </lineage>
</organism>
<evidence type="ECO:0000313" key="2">
    <source>
        <dbReference type="EMBL" id="MCU7613930.1"/>
    </source>
</evidence>
<dbReference type="CDD" id="cd00038">
    <property type="entry name" value="CAP_ED"/>
    <property type="match status" value="1"/>
</dbReference>
<proteinExistence type="predicted"/>
<dbReference type="RefSeq" id="WP_262989769.1">
    <property type="nucleotide sequence ID" value="NZ_JAOTEN010000001.1"/>
</dbReference>
<comment type="caution">
    <text evidence="2">The sequence shown here is derived from an EMBL/GenBank/DDBJ whole genome shotgun (WGS) entry which is preliminary data.</text>
</comment>
<evidence type="ECO:0000313" key="3">
    <source>
        <dbReference type="Proteomes" id="UP001208114"/>
    </source>
</evidence>